<keyword evidence="2" id="KW-1185">Reference proteome</keyword>
<evidence type="ECO:0000313" key="1">
    <source>
        <dbReference type="EMBL" id="SDI68864.1"/>
    </source>
</evidence>
<sequence length="187" mass="19984">MKHADSQSPDRQSPVSFVANVARLPQKGLPVLIDADAAQRAALAGEHELLSVENYRAELLVAPWKRNGVKVSGRVEADITQACIVTLDPIEAHIDEAVDALFLPEQSKLGRQGFEGGGEIMLDAEGPDSPETFSGNSIDVGALAEQFFGLAIDPYPRKQGVSMEAADDAGTAESEFQQKLRSLLGKS</sequence>
<gene>
    <name evidence="1" type="ORF">SAMN05428953_102605</name>
</gene>
<proteinExistence type="predicted"/>
<dbReference type="RefSeq" id="WP_091591556.1">
    <property type="nucleotide sequence ID" value="NZ_FNEE01000002.1"/>
</dbReference>
<dbReference type="AlphaFoldDB" id="A0A1G8MLW0"/>
<evidence type="ECO:0000313" key="2">
    <source>
        <dbReference type="Proteomes" id="UP000198894"/>
    </source>
</evidence>
<reference evidence="2" key="1">
    <citation type="submission" date="2016-10" db="EMBL/GenBank/DDBJ databases">
        <authorList>
            <person name="Varghese N."/>
            <person name="Submissions S."/>
        </authorList>
    </citation>
    <scope>NUCLEOTIDE SEQUENCE [LARGE SCALE GENOMIC DNA]</scope>
    <source>
        <strain evidence="2">CGMCC 1.11022</strain>
    </source>
</reference>
<dbReference type="Pfam" id="PF02620">
    <property type="entry name" value="YceD"/>
    <property type="match status" value="1"/>
</dbReference>
<dbReference type="InterPro" id="IPR003772">
    <property type="entry name" value="YceD"/>
</dbReference>
<dbReference type="EMBL" id="FNEE01000002">
    <property type="protein sequence ID" value="SDI68864.1"/>
    <property type="molecule type" value="Genomic_DNA"/>
</dbReference>
<dbReference type="Proteomes" id="UP000198894">
    <property type="component" value="Unassembled WGS sequence"/>
</dbReference>
<accession>A0A1G8MLW0</accession>
<name>A0A1G8MLW0_9HYPH</name>
<protein>
    <submittedName>
        <fullName evidence="1">Uncharacterized ACR, COG1399</fullName>
    </submittedName>
</protein>
<organism evidence="1 2">
    <name type="scientific">Mesorhizobium muleiense</name>
    <dbReference type="NCBI Taxonomy" id="1004279"/>
    <lineage>
        <taxon>Bacteria</taxon>
        <taxon>Pseudomonadati</taxon>
        <taxon>Pseudomonadota</taxon>
        <taxon>Alphaproteobacteria</taxon>
        <taxon>Hyphomicrobiales</taxon>
        <taxon>Phyllobacteriaceae</taxon>
        <taxon>Mesorhizobium</taxon>
    </lineage>
</organism>